<organism evidence="2 3">
    <name type="scientific">Tagetes erecta</name>
    <name type="common">African marigold</name>
    <dbReference type="NCBI Taxonomy" id="13708"/>
    <lineage>
        <taxon>Eukaryota</taxon>
        <taxon>Viridiplantae</taxon>
        <taxon>Streptophyta</taxon>
        <taxon>Embryophyta</taxon>
        <taxon>Tracheophyta</taxon>
        <taxon>Spermatophyta</taxon>
        <taxon>Magnoliopsida</taxon>
        <taxon>eudicotyledons</taxon>
        <taxon>Gunneridae</taxon>
        <taxon>Pentapetalae</taxon>
        <taxon>asterids</taxon>
        <taxon>campanulids</taxon>
        <taxon>Asterales</taxon>
        <taxon>Asteraceae</taxon>
        <taxon>Asteroideae</taxon>
        <taxon>Heliantheae alliance</taxon>
        <taxon>Tageteae</taxon>
        <taxon>Tagetes</taxon>
    </lineage>
</organism>
<dbReference type="PANTHER" id="PTHR34956:SF1">
    <property type="entry name" value="DUF4005 DOMAIN-CONTAINING PROTEIN"/>
    <property type="match status" value="1"/>
</dbReference>
<dbReference type="EMBL" id="JAUHHV010000009">
    <property type="protein sequence ID" value="KAK1412077.1"/>
    <property type="molecule type" value="Genomic_DNA"/>
</dbReference>
<evidence type="ECO:0000256" key="1">
    <source>
        <dbReference type="SAM" id="MobiDB-lite"/>
    </source>
</evidence>
<reference evidence="2" key="1">
    <citation type="journal article" date="2023" name="bioRxiv">
        <title>Improved chromosome-level genome assembly for marigold (Tagetes erecta).</title>
        <authorList>
            <person name="Jiang F."/>
            <person name="Yuan L."/>
            <person name="Wang S."/>
            <person name="Wang H."/>
            <person name="Xu D."/>
            <person name="Wang A."/>
            <person name="Fan W."/>
        </authorList>
    </citation>
    <scope>NUCLEOTIDE SEQUENCE</scope>
    <source>
        <strain evidence="2">WSJ</strain>
        <tissue evidence="2">Leaf</tissue>
    </source>
</reference>
<evidence type="ECO:0000313" key="2">
    <source>
        <dbReference type="EMBL" id="KAK1412077.1"/>
    </source>
</evidence>
<name>A0AAD8K0J0_TARER</name>
<dbReference type="PANTHER" id="PTHR34956">
    <property type="entry name" value="OS05G0397300 PROTEIN"/>
    <property type="match status" value="1"/>
</dbReference>
<evidence type="ECO:0000313" key="3">
    <source>
        <dbReference type="Proteomes" id="UP001229421"/>
    </source>
</evidence>
<comment type="caution">
    <text evidence="2">The sequence shown here is derived from an EMBL/GenBank/DDBJ whole genome shotgun (WGS) entry which is preliminary data.</text>
</comment>
<feature type="compositionally biased region" description="Basic residues" evidence="1">
    <location>
        <begin position="100"/>
        <end position="111"/>
    </location>
</feature>
<proteinExistence type="predicted"/>
<keyword evidence="3" id="KW-1185">Reference proteome</keyword>
<feature type="compositionally biased region" description="Basic and acidic residues" evidence="1">
    <location>
        <begin position="112"/>
        <end position="130"/>
    </location>
</feature>
<sequence>MNLQQPVTDSEDAAFYAQITRRILLLMDEDDETHANRTMKHAPQFERRLVGEGCGDGGHLFSGKDFGWLEVEVPGWMERLWANSGGGTGVFIPREVAAGKPRRKRYHRSRKNKDGGRMHSCGEKKFHVEP</sequence>
<accession>A0AAD8K0J0</accession>
<protein>
    <submittedName>
        <fullName evidence="2">Uncharacterized protein</fullName>
    </submittedName>
</protein>
<dbReference type="Proteomes" id="UP001229421">
    <property type="component" value="Unassembled WGS sequence"/>
</dbReference>
<feature type="region of interest" description="Disordered" evidence="1">
    <location>
        <begin position="98"/>
        <end position="130"/>
    </location>
</feature>
<dbReference type="AlphaFoldDB" id="A0AAD8K0J0"/>
<gene>
    <name evidence="2" type="ORF">QVD17_33043</name>
</gene>